<evidence type="ECO:0000313" key="2">
    <source>
        <dbReference type="EMBL" id="PUU78601.1"/>
    </source>
</evidence>
<comment type="caution">
    <text evidence="2">The sequence shown here is derived from an EMBL/GenBank/DDBJ whole genome shotgun (WGS) entry which is preliminary data.</text>
</comment>
<evidence type="ECO:0000313" key="3">
    <source>
        <dbReference type="Proteomes" id="UP000244722"/>
    </source>
</evidence>
<dbReference type="OrthoDB" id="1937642at2759"/>
<gene>
    <name evidence="2" type="ORF">B9Z19DRAFT_1083688</name>
</gene>
<keyword evidence="1" id="KW-1133">Transmembrane helix</keyword>
<sequence>MAEQLRQQWQNPRDIMSVLMILGSEAVHKTIAQMAGGPFVPTPFSFGWVGYSFAALGNAVGSGRLLPEPDWPTFVINLKNGYIRENCSWVLGRLLRDFEMREKNKDYALKIVVYNLDLNDVGGRPARWWWWWTKRDREVYIKPKRDWVWWSGAVTIVLQLGISITPWLTEGDWTIFMTSTAATLLAIAGASWPNMSAEKWAGRRSNKCVALTRGNGARYAMILKYRDGEKGLDLEDLATAMTTPSLWDRIVTGTLAIAWALLLFNICGLQNKTWYILGVGVIGMLQNQLVSGVQRDPASSGIPLTKVEEIREFKVMNALKKVETHYPGFGASLLPTFFPGELWPDEVSWWEERKMELKTIREAEKQAKLAQKAVV</sequence>
<dbReference type="STRING" id="42251.A0A2T6ZSZ0"/>
<dbReference type="Proteomes" id="UP000244722">
    <property type="component" value="Unassembled WGS sequence"/>
</dbReference>
<proteinExistence type="predicted"/>
<keyword evidence="1" id="KW-0472">Membrane</keyword>
<accession>A0A2T6ZSZ0</accession>
<dbReference type="AlphaFoldDB" id="A0A2T6ZSZ0"/>
<evidence type="ECO:0000256" key="1">
    <source>
        <dbReference type="SAM" id="Phobius"/>
    </source>
</evidence>
<name>A0A2T6ZSZ0_TUBBO</name>
<dbReference type="EMBL" id="NESQ01000114">
    <property type="protein sequence ID" value="PUU78601.1"/>
    <property type="molecule type" value="Genomic_DNA"/>
</dbReference>
<reference evidence="2 3" key="1">
    <citation type="submission" date="2017-04" db="EMBL/GenBank/DDBJ databases">
        <title>Draft genome sequence of Tuber borchii Vittad., a whitish edible truffle.</title>
        <authorList>
            <consortium name="DOE Joint Genome Institute"/>
            <person name="Murat C."/>
            <person name="Kuo A."/>
            <person name="Barry K.W."/>
            <person name="Clum A."/>
            <person name="Dockter R.B."/>
            <person name="Fauchery L."/>
            <person name="Iotti M."/>
            <person name="Kohler A."/>
            <person name="Labutti K."/>
            <person name="Lindquist E.A."/>
            <person name="Lipzen A."/>
            <person name="Ohm R.A."/>
            <person name="Wang M."/>
            <person name="Grigoriev I.V."/>
            <person name="Zambonelli A."/>
            <person name="Martin F.M."/>
        </authorList>
    </citation>
    <scope>NUCLEOTIDE SEQUENCE [LARGE SCALE GENOMIC DNA]</scope>
    <source>
        <strain evidence="2 3">Tbo3840</strain>
    </source>
</reference>
<protein>
    <submittedName>
        <fullName evidence="2">Uncharacterized protein</fullName>
    </submittedName>
</protein>
<keyword evidence="3" id="KW-1185">Reference proteome</keyword>
<feature type="transmembrane region" description="Helical" evidence="1">
    <location>
        <begin position="147"/>
        <end position="168"/>
    </location>
</feature>
<keyword evidence="1" id="KW-0812">Transmembrane</keyword>
<organism evidence="2 3">
    <name type="scientific">Tuber borchii</name>
    <name type="common">White truffle</name>
    <dbReference type="NCBI Taxonomy" id="42251"/>
    <lineage>
        <taxon>Eukaryota</taxon>
        <taxon>Fungi</taxon>
        <taxon>Dikarya</taxon>
        <taxon>Ascomycota</taxon>
        <taxon>Pezizomycotina</taxon>
        <taxon>Pezizomycetes</taxon>
        <taxon>Pezizales</taxon>
        <taxon>Tuberaceae</taxon>
        <taxon>Tuber</taxon>
    </lineage>
</organism>